<dbReference type="GO" id="GO:0008168">
    <property type="term" value="F:methyltransferase activity"/>
    <property type="evidence" value="ECO:0007669"/>
    <property type="project" value="UniProtKB-KW"/>
</dbReference>
<dbReference type="Gene3D" id="3.40.50.300">
    <property type="entry name" value="P-loop containing nucleotide triphosphate hydrolases"/>
    <property type="match status" value="1"/>
</dbReference>
<evidence type="ECO:0000313" key="9">
    <source>
        <dbReference type="Proteomes" id="UP000235786"/>
    </source>
</evidence>
<gene>
    <name evidence="8" type="ORF">L207DRAFT_525710</name>
</gene>
<dbReference type="InterPro" id="IPR050628">
    <property type="entry name" value="SNF2_RAD54_helicase_TF"/>
</dbReference>
<feature type="compositionally biased region" description="Basic residues" evidence="6">
    <location>
        <begin position="1"/>
        <end position="11"/>
    </location>
</feature>
<reference evidence="8 9" key="1">
    <citation type="submission" date="2016-04" db="EMBL/GenBank/DDBJ databases">
        <title>A degradative enzymes factory behind the ericoid mycorrhizal symbiosis.</title>
        <authorList>
            <consortium name="DOE Joint Genome Institute"/>
            <person name="Martino E."/>
            <person name="Morin E."/>
            <person name="Grelet G."/>
            <person name="Kuo A."/>
            <person name="Kohler A."/>
            <person name="Daghino S."/>
            <person name="Barry K."/>
            <person name="Choi C."/>
            <person name="Cichocki N."/>
            <person name="Clum A."/>
            <person name="Copeland A."/>
            <person name="Hainaut M."/>
            <person name="Haridas S."/>
            <person name="Labutti K."/>
            <person name="Lindquist E."/>
            <person name="Lipzen A."/>
            <person name="Khouja H.-R."/>
            <person name="Murat C."/>
            <person name="Ohm R."/>
            <person name="Olson A."/>
            <person name="Spatafora J."/>
            <person name="Veneault-Fourrey C."/>
            <person name="Henrissat B."/>
            <person name="Grigoriev I."/>
            <person name="Martin F."/>
            <person name="Perotto S."/>
        </authorList>
    </citation>
    <scope>NUCLEOTIDE SEQUENCE [LARGE SCALE GENOMIC DNA]</scope>
    <source>
        <strain evidence="8 9">F</strain>
    </source>
</reference>
<dbReference type="SMART" id="SM00487">
    <property type="entry name" value="DEXDc"/>
    <property type="match status" value="1"/>
</dbReference>
<evidence type="ECO:0000256" key="6">
    <source>
        <dbReference type="SAM" id="MobiDB-lite"/>
    </source>
</evidence>
<dbReference type="CDD" id="cd18793">
    <property type="entry name" value="SF2_C_SNF"/>
    <property type="match status" value="1"/>
</dbReference>
<sequence length="2218" mass="248951">MTSRRPRRKAASTKSYADMDHSPDEIDSDFEAVGEPEDDEPDDDEPDDGDPMQTDQDDIGGDDPQSDVDMTGGTDEENSNQEGNTGIDKANWSAQPAKRPRSDDEERSTKRVRSTRGASNTAPDSSRALQRKSSPAVDNANPLCKIAKAVPKKRIIKPTTQVQHDPRSFANPGVGFNFTNILDYKSPPLTTIREIFAHITQKLASTYPDELDALCSKFANTPLKILTFCSGTESPILGLTMVQKCMLALYGKKFLISHEASAEIQPEKAAYIERNQAPKCILRDIIEFVMHKKNNSPEPRMMTTMYGGKIEVPKGCDILVAGFCCDDFSTLNNVQKTLEEKGESGDTFFAVIAYMEMYHPLLVVLENVIGAAPWVPQYDKKTGKRIFKMKNGKEQDKSIQEFCEEAGYYTIFFKVDTKDYYLPQTRLRGYMVCVLKNVIQATEWKTLKEKCVKMVKDFERPASAPVEAFLFKSDDPALKVLHGEARSDRKPVNWDKCTINHEEYRRDLGLGRNHMLTDWKTDGSSVLPDFHVRMSNGTERVLDSLDIAHGRCLQRGFDDRYFNRQLELSQNVYRVQDTLRNGVQQCLTPTNIAFSTVQGRKVVGAEAANLQGIDLGQVNVSNMSESLLHDMCGNAMSSPLVTSIMLAALMTFNSVFTIEGREAVEVEQDPLPCTEGRQTLLVFNASPCQYTPISVEEITTLALYTIRLCLCEGRFAVLDRQFQRCQLCWHTTCIKCGKKPAHEYKLLGKQFLQARKNPIEFEDAIKRAVPMVINLSALYSIEAQNFLDRLRKFATSKDAITWQDMLDAIQNALRSSVRFSSIRRTNVWTVEYTSEAATVKLVITGSGVEWLLYANVSLQPLDSKIGEYLKQYPIARMVPNGKDIVRGKWAYWMPIEKEFKATVTSRGPLNPTYKNTCGLVSALNDFNHSILEVGVEDFDDRYFDTDIRGHYIAAPMCGQAFNTLHVRKSSIAGQQPLGIYFHHTMQSGDPSQHSFLVGSDFERKDWGDYPTAAARFSNSWRQPIVPGLENEDGSRILVQGTDHTIQAYDGAVTDEVSIFVGGRFVDLGAADLTLTGEDFTYRHLPQDVSRLPLSCGHQFDVFECQGKLNRELNLQLPSNAWNIIKRGDRSHFWQGLLWAVLQHLKIKGHLEASNGWHDFVDILHNCVICAPPRPAFVWTVNKQGKNIPYEESEQAFEHEKRIKTRPSPLTVMFRKDDSVSMDLRISMDPTTLMHRARGLLASETDDAPISLSWRLVTDDGRAQVPKLKPLTLLSNEGVKAAKQPFRNFELRPEQLKVLAWMRKQEADGTEFIEEEIVEAPIPEIGYRAEGRATRTIVRHGGILAQDVGFGKTVVTLALIKGSFEARKTASKSEPESTKIPAGKIPTKASLIIMPPHLVKQWRSEIQKFTPEFLNSLIIIESPGDFANLTIKQIQDAKIVLISWSVPNKLPYVKVLASHAGVVEPVEKPGVREFGAWRKYAVSSLEDSVEVLQKNPEGLVEHVEKKWRANVKKAASVEVRVPSKHITGAAYVNSDKRQTDGSKTKTASSKTKTTSSKNKAASSTSDAKKFEHAIAFQEKGKWETMGYAILELFYWERMIVDEYTYGDGLVGVSLQGLVARLKWLLSGTPALGGHSDVKALARLLGINLGVDDFMALRPDVFKQKTAEFTKAELFLIHQELRSVKWREHRHQLAQHFLDLLCRKDLVNVDHIEMTVHYRLIHQSPSEIAIYLELVQHLAPTDFVIVRNNDKAGDRAKQIRDVLHGSGDGKPALFMRASHFTLDNYEVDSAANLLQAIIRSRKRELTSYNNTLQRLLQKTHWLDVKVDEEHVEQGNPECKHYVGLRARIQENHFGDLVATRSLANMVQLAADKHHEDAWKAFYRPIGSKDDDQHPMPEYPTGQNASHGVRNVTRMAFELRTAATQANKLIVQIVKQTRDVRFIENIASLQAGSDLTCAHCGINNLQPGDVKIMAECGHLLAESCATTNDCPVNGCTAFNREYQKMAGSTFGQASADSCSAHGSKLDAVVALTKEIEAKEEYGLIFCQHQESTDKLAEALTAAGISYADLRKEATSSDVLEAFQNETEQKHGVKARVMILNIGDANASGSNLTVANHVIFFQPYYTSGENAQARYDAAMTQAIGRARRNGQTKHVHVYHFLTVATIDVDYFEARTDTIIECKPKSPTEGKVKNLKGSVEWRTQLGTWFARSMKFDEAKRKDH</sequence>
<dbReference type="GO" id="GO:0032259">
    <property type="term" value="P:methylation"/>
    <property type="evidence" value="ECO:0007669"/>
    <property type="project" value="UniProtKB-KW"/>
</dbReference>
<dbReference type="PANTHER" id="PTHR45626:SF26">
    <property type="entry name" value="FAMILY HELICASE, PUTATIVE (AFU_ORTHOLOGUE AFUA_2G09120)-RELATED"/>
    <property type="match status" value="1"/>
</dbReference>
<evidence type="ECO:0000256" key="4">
    <source>
        <dbReference type="ARBA" id="ARBA00022801"/>
    </source>
</evidence>
<dbReference type="Gene3D" id="3.40.50.10810">
    <property type="entry name" value="Tandem AAA-ATPase domain"/>
    <property type="match status" value="1"/>
</dbReference>
<keyword evidence="9" id="KW-1185">Reference proteome</keyword>
<accession>A0A2J6S0S0</accession>
<dbReference type="EMBL" id="KZ613941">
    <property type="protein sequence ID" value="PMD44374.1"/>
    <property type="molecule type" value="Genomic_DNA"/>
</dbReference>
<feature type="region of interest" description="Disordered" evidence="6">
    <location>
        <begin position="1529"/>
        <end position="1562"/>
    </location>
</feature>
<proteinExistence type="predicted"/>
<feature type="compositionally biased region" description="Basic and acidic residues" evidence="6">
    <location>
        <begin position="100"/>
        <end position="109"/>
    </location>
</feature>
<feature type="region of interest" description="Disordered" evidence="6">
    <location>
        <begin position="1"/>
        <end position="140"/>
    </location>
</feature>
<feature type="domain" description="Helicase C-terminal" evidence="7">
    <location>
        <begin position="2027"/>
        <end position="2191"/>
    </location>
</feature>
<dbReference type="STRING" id="1149755.A0A2J6S0S0"/>
<protein>
    <recommendedName>
        <fullName evidence="7">Helicase C-terminal domain-containing protein</fullName>
    </recommendedName>
</protein>
<keyword evidence="3" id="KW-0547">Nucleotide-binding</keyword>
<dbReference type="PANTHER" id="PTHR45626">
    <property type="entry name" value="TRANSCRIPTION TERMINATION FACTOR 2-RELATED"/>
    <property type="match status" value="1"/>
</dbReference>
<feature type="compositionally biased region" description="Acidic residues" evidence="6">
    <location>
        <begin position="25"/>
        <end position="66"/>
    </location>
</feature>
<dbReference type="GO" id="GO:0008094">
    <property type="term" value="F:ATP-dependent activity, acting on DNA"/>
    <property type="evidence" value="ECO:0007669"/>
    <property type="project" value="TreeGrafter"/>
</dbReference>
<feature type="compositionally biased region" description="Polar residues" evidence="6">
    <location>
        <begin position="116"/>
        <end position="133"/>
    </location>
</feature>
<evidence type="ECO:0000313" key="8">
    <source>
        <dbReference type="EMBL" id="PMD44374.1"/>
    </source>
</evidence>
<dbReference type="GO" id="GO:0005634">
    <property type="term" value="C:nucleus"/>
    <property type="evidence" value="ECO:0007669"/>
    <property type="project" value="TreeGrafter"/>
</dbReference>
<dbReference type="Pfam" id="PF00145">
    <property type="entry name" value="DNA_methylase"/>
    <property type="match status" value="1"/>
</dbReference>
<name>A0A2J6S0S0_HYAVF</name>
<dbReference type="SUPFAM" id="SSF52540">
    <property type="entry name" value="P-loop containing nucleoside triphosphate hydrolases"/>
    <property type="match status" value="2"/>
</dbReference>
<dbReference type="Gene3D" id="3.40.50.150">
    <property type="entry name" value="Vaccinia Virus protein VP39"/>
    <property type="match status" value="1"/>
</dbReference>
<evidence type="ECO:0000256" key="5">
    <source>
        <dbReference type="ARBA" id="ARBA00022840"/>
    </source>
</evidence>
<dbReference type="GO" id="GO:0016787">
    <property type="term" value="F:hydrolase activity"/>
    <property type="evidence" value="ECO:0007669"/>
    <property type="project" value="UniProtKB-KW"/>
</dbReference>
<keyword evidence="1" id="KW-0489">Methyltransferase</keyword>
<dbReference type="Pfam" id="PF00176">
    <property type="entry name" value="SNF2-rel_dom"/>
    <property type="match status" value="1"/>
</dbReference>
<dbReference type="InterPro" id="IPR029063">
    <property type="entry name" value="SAM-dependent_MTases_sf"/>
</dbReference>
<evidence type="ECO:0000256" key="3">
    <source>
        <dbReference type="ARBA" id="ARBA00022741"/>
    </source>
</evidence>
<dbReference type="InterPro" id="IPR000330">
    <property type="entry name" value="SNF2_N"/>
</dbReference>
<dbReference type="InterPro" id="IPR001525">
    <property type="entry name" value="C5_MeTfrase"/>
</dbReference>
<keyword evidence="2" id="KW-0808">Transferase</keyword>
<dbReference type="PROSITE" id="PS51194">
    <property type="entry name" value="HELICASE_CTER"/>
    <property type="match status" value="1"/>
</dbReference>
<dbReference type="SUPFAM" id="SSF53335">
    <property type="entry name" value="S-adenosyl-L-methionine-dependent methyltransferases"/>
    <property type="match status" value="1"/>
</dbReference>
<dbReference type="GO" id="GO:0005524">
    <property type="term" value="F:ATP binding"/>
    <property type="evidence" value="ECO:0007669"/>
    <property type="project" value="UniProtKB-KW"/>
</dbReference>
<dbReference type="InterPro" id="IPR027417">
    <property type="entry name" value="P-loop_NTPase"/>
</dbReference>
<evidence type="ECO:0000259" key="7">
    <source>
        <dbReference type="PROSITE" id="PS51194"/>
    </source>
</evidence>
<keyword evidence="5" id="KW-0067">ATP-binding</keyword>
<organism evidence="8 9">
    <name type="scientific">Hyaloscypha variabilis (strain UAMH 11265 / GT02V1 / F)</name>
    <name type="common">Meliniomyces variabilis</name>
    <dbReference type="NCBI Taxonomy" id="1149755"/>
    <lineage>
        <taxon>Eukaryota</taxon>
        <taxon>Fungi</taxon>
        <taxon>Dikarya</taxon>
        <taxon>Ascomycota</taxon>
        <taxon>Pezizomycotina</taxon>
        <taxon>Leotiomycetes</taxon>
        <taxon>Helotiales</taxon>
        <taxon>Hyaloscyphaceae</taxon>
        <taxon>Hyaloscypha</taxon>
        <taxon>Hyaloscypha variabilis</taxon>
    </lineage>
</organism>
<dbReference type="GO" id="GO:0006281">
    <property type="term" value="P:DNA repair"/>
    <property type="evidence" value="ECO:0007669"/>
    <property type="project" value="TreeGrafter"/>
</dbReference>
<feature type="compositionally biased region" description="Basic and acidic residues" evidence="6">
    <location>
        <begin position="1533"/>
        <end position="1542"/>
    </location>
</feature>
<keyword evidence="4" id="KW-0378">Hydrolase</keyword>
<dbReference type="OrthoDB" id="423221at2759"/>
<dbReference type="InterPro" id="IPR014001">
    <property type="entry name" value="Helicase_ATP-bd"/>
</dbReference>
<feature type="compositionally biased region" description="Low complexity" evidence="6">
    <location>
        <begin position="1543"/>
        <end position="1562"/>
    </location>
</feature>
<dbReference type="InterPro" id="IPR001650">
    <property type="entry name" value="Helicase_C-like"/>
</dbReference>
<evidence type="ECO:0000256" key="2">
    <source>
        <dbReference type="ARBA" id="ARBA00022679"/>
    </source>
</evidence>
<dbReference type="Proteomes" id="UP000235786">
    <property type="component" value="Unassembled WGS sequence"/>
</dbReference>
<dbReference type="InterPro" id="IPR049730">
    <property type="entry name" value="SNF2/RAD54-like_C"/>
</dbReference>
<dbReference type="InterPro" id="IPR038718">
    <property type="entry name" value="SNF2-like_sf"/>
</dbReference>
<evidence type="ECO:0000256" key="1">
    <source>
        <dbReference type="ARBA" id="ARBA00022603"/>
    </source>
</evidence>